<dbReference type="OrthoDB" id="7943907at2"/>
<keyword evidence="5" id="KW-0325">Glycoprotein</keyword>
<evidence type="ECO:0000256" key="4">
    <source>
        <dbReference type="ARBA" id="ARBA00023136"/>
    </source>
</evidence>
<dbReference type="GO" id="GO:0016020">
    <property type="term" value="C:membrane"/>
    <property type="evidence" value="ECO:0007669"/>
    <property type="project" value="UniProtKB-SubCell"/>
</dbReference>
<dbReference type="eggNOG" id="COG0463">
    <property type="taxonomic scope" value="Bacteria"/>
</dbReference>
<evidence type="ECO:0008006" key="8">
    <source>
        <dbReference type="Google" id="ProtNLM"/>
    </source>
</evidence>
<proteinExistence type="predicted"/>
<evidence type="ECO:0000313" key="6">
    <source>
        <dbReference type="EMBL" id="BAK35725.1"/>
    </source>
</evidence>
<dbReference type="AlphaFoldDB" id="F5XI56"/>
<dbReference type="Proteomes" id="UP000007947">
    <property type="component" value="Chromosome"/>
</dbReference>
<dbReference type="EMBL" id="AP012204">
    <property type="protein sequence ID" value="BAK35725.1"/>
    <property type="molecule type" value="Genomic_DNA"/>
</dbReference>
<gene>
    <name evidence="6" type="ordered locus">MLP_27110</name>
</gene>
<name>F5XI56_MICPN</name>
<reference evidence="6 7" key="1">
    <citation type="submission" date="2011-05" db="EMBL/GenBank/DDBJ databases">
        <title>Whole genome sequence of Microlunatus phosphovorus NM-1.</title>
        <authorList>
            <person name="Hosoyama A."/>
            <person name="Sasaki K."/>
            <person name="Harada T."/>
            <person name="Igarashi R."/>
            <person name="Kawakoshi A."/>
            <person name="Sasagawa M."/>
            <person name="Fukada J."/>
            <person name="Nakamura S."/>
            <person name="Katano Y."/>
            <person name="Hanada S."/>
            <person name="Kamagata Y."/>
            <person name="Nakamura N."/>
            <person name="Yamazaki S."/>
            <person name="Fujita N."/>
        </authorList>
    </citation>
    <scope>NUCLEOTIDE SEQUENCE [LARGE SCALE GENOMIC DNA]</scope>
    <source>
        <strain evidence="7">ATCC 700054 / DSM 10555 / JCM 9379 / NBRC 101784 / NCIMB 13414 / VKM Ac-1990 / NM-1</strain>
    </source>
</reference>
<dbReference type="RefSeq" id="WP_013863594.1">
    <property type="nucleotide sequence ID" value="NC_015635.1"/>
</dbReference>
<keyword evidence="7" id="KW-1185">Reference proteome</keyword>
<dbReference type="HOGENOM" id="CLU_032341_0_1_11"/>
<keyword evidence="3" id="KW-0808">Transferase</keyword>
<evidence type="ECO:0000256" key="1">
    <source>
        <dbReference type="ARBA" id="ARBA00004606"/>
    </source>
</evidence>
<dbReference type="GO" id="GO:0016757">
    <property type="term" value="F:glycosyltransferase activity"/>
    <property type="evidence" value="ECO:0007669"/>
    <property type="project" value="UniProtKB-KW"/>
</dbReference>
<dbReference type="InterPro" id="IPR003406">
    <property type="entry name" value="Glyco_trans_14"/>
</dbReference>
<evidence type="ECO:0000256" key="2">
    <source>
        <dbReference type="ARBA" id="ARBA00022676"/>
    </source>
</evidence>
<dbReference type="Pfam" id="PF02485">
    <property type="entry name" value="Branch"/>
    <property type="match status" value="1"/>
</dbReference>
<dbReference type="STRING" id="1032480.MLP_27110"/>
<evidence type="ECO:0000256" key="5">
    <source>
        <dbReference type="ARBA" id="ARBA00023180"/>
    </source>
</evidence>
<keyword evidence="2" id="KW-0328">Glycosyltransferase</keyword>
<evidence type="ECO:0000256" key="3">
    <source>
        <dbReference type="ARBA" id="ARBA00022679"/>
    </source>
</evidence>
<comment type="subcellular location">
    <subcellularLocation>
        <location evidence="1">Membrane</location>
        <topology evidence="1">Single-pass type II membrane protein</topology>
    </subcellularLocation>
</comment>
<evidence type="ECO:0000313" key="7">
    <source>
        <dbReference type="Proteomes" id="UP000007947"/>
    </source>
</evidence>
<dbReference type="KEGG" id="mph:MLP_27110"/>
<protein>
    <recommendedName>
        <fullName evidence="8">Glycosyltransferase</fullName>
    </recommendedName>
</protein>
<organism evidence="6 7">
    <name type="scientific">Microlunatus phosphovorus (strain ATCC 700054 / DSM 10555 / JCM 9379 / NBRC 101784 / NCIMB 13414 / VKM Ac-1990 / NM-1)</name>
    <dbReference type="NCBI Taxonomy" id="1032480"/>
    <lineage>
        <taxon>Bacteria</taxon>
        <taxon>Bacillati</taxon>
        <taxon>Actinomycetota</taxon>
        <taxon>Actinomycetes</taxon>
        <taxon>Propionibacteriales</taxon>
        <taxon>Propionibacteriaceae</taxon>
        <taxon>Microlunatus</taxon>
    </lineage>
</organism>
<sequence length="287" mass="31380">MSSVFLVLAHRDPDQLARILGELVGSSRRVYVHVDAQVELAPFQTVVAHRLGSLAGEVRWVADRVAVRWGGLSVVKATFGAARQALAEGPVSRATLLSGSCHLVRPVTDLELLDPSVEYLRIDRTVSPAGGYQAEKLGRWWFNDSRLLAGLGGRLPRRWPSGLPPIRQGAQWWSLTGECLAYLLAAAGHHRELLAALRFAHCPDELIVPTLLADSPYGDRVSQRFDLDPAAGEQVDLHGLHYLRWSDDAWSPAWLTAADLPAIRASGAHFARKVDSARSADLLAQLT</sequence>
<accession>F5XI56</accession>
<keyword evidence="4" id="KW-0472">Membrane</keyword>